<dbReference type="OrthoDB" id="3268380at2759"/>
<dbReference type="Proteomes" id="UP000772434">
    <property type="component" value="Unassembled WGS sequence"/>
</dbReference>
<accession>A0A9P5PHT5</accession>
<keyword evidence="2" id="KW-1185">Reference proteome</keyword>
<organism evidence="1 2">
    <name type="scientific">Rhodocollybia butyracea</name>
    <dbReference type="NCBI Taxonomy" id="206335"/>
    <lineage>
        <taxon>Eukaryota</taxon>
        <taxon>Fungi</taxon>
        <taxon>Dikarya</taxon>
        <taxon>Basidiomycota</taxon>
        <taxon>Agaricomycotina</taxon>
        <taxon>Agaricomycetes</taxon>
        <taxon>Agaricomycetidae</taxon>
        <taxon>Agaricales</taxon>
        <taxon>Marasmiineae</taxon>
        <taxon>Omphalotaceae</taxon>
        <taxon>Rhodocollybia</taxon>
    </lineage>
</organism>
<dbReference type="AlphaFoldDB" id="A0A9P5PHT5"/>
<comment type="caution">
    <text evidence="1">The sequence shown here is derived from an EMBL/GenBank/DDBJ whole genome shotgun (WGS) entry which is preliminary data.</text>
</comment>
<proteinExistence type="predicted"/>
<evidence type="ECO:0008006" key="3">
    <source>
        <dbReference type="Google" id="ProtNLM"/>
    </source>
</evidence>
<evidence type="ECO:0000313" key="1">
    <source>
        <dbReference type="EMBL" id="KAF9062345.1"/>
    </source>
</evidence>
<dbReference type="EMBL" id="JADNRY010000175">
    <property type="protein sequence ID" value="KAF9062345.1"/>
    <property type="molecule type" value="Genomic_DNA"/>
</dbReference>
<evidence type="ECO:0000313" key="2">
    <source>
        <dbReference type="Proteomes" id="UP000772434"/>
    </source>
</evidence>
<name>A0A9P5PHT5_9AGAR</name>
<gene>
    <name evidence="1" type="ORF">BDP27DRAFT_1336807</name>
</gene>
<reference evidence="1" key="1">
    <citation type="submission" date="2020-11" db="EMBL/GenBank/DDBJ databases">
        <authorList>
            <consortium name="DOE Joint Genome Institute"/>
            <person name="Ahrendt S."/>
            <person name="Riley R."/>
            <person name="Andreopoulos W."/>
            <person name="Labutti K."/>
            <person name="Pangilinan J."/>
            <person name="Ruiz-Duenas F.J."/>
            <person name="Barrasa J.M."/>
            <person name="Sanchez-Garcia M."/>
            <person name="Camarero S."/>
            <person name="Miyauchi S."/>
            <person name="Serrano A."/>
            <person name="Linde D."/>
            <person name="Babiker R."/>
            <person name="Drula E."/>
            <person name="Ayuso-Fernandez I."/>
            <person name="Pacheco R."/>
            <person name="Padilla G."/>
            <person name="Ferreira P."/>
            <person name="Barriuso J."/>
            <person name="Kellner H."/>
            <person name="Castanera R."/>
            <person name="Alfaro M."/>
            <person name="Ramirez L."/>
            <person name="Pisabarro A.G."/>
            <person name="Kuo A."/>
            <person name="Tritt A."/>
            <person name="Lipzen A."/>
            <person name="He G."/>
            <person name="Yan M."/>
            <person name="Ng V."/>
            <person name="Cullen D."/>
            <person name="Martin F."/>
            <person name="Rosso M.-N."/>
            <person name="Henrissat B."/>
            <person name="Hibbett D."/>
            <person name="Martinez A.T."/>
            <person name="Grigoriev I.V."/>
        </authorList>
    </citation>
    <scope>NUCLEOTIDE SEQUENCE</scope>
    <source>
        <strain evidence="1">AH 40177</strain>
    </source>
</reference>
<protein>
    <recommendedName>
        <fullName evidence="3">F-box domain-containing protein</fullName>
    </recommendedName>
</protein>
<sequence>MPLSHAAEYYLGLVKIEGPVDLPQSDISALQTFLSELEALPEQTNYLDHISHSKSPEIAAKIDGSIQPLSTVIVMLRNILSPIRRVPLEILSYIFVLVCSTDFIDYDAGHILAVGGVCKAWRNALYAATPRVWSTFFVNISSHWNLLLDDDAPSVKQWLTRSLGMPLDIELVFTVPEDDSDCGPNVTWRPVNAAFMHKAKCVIDSVIEFSQQIRSIQVKASTEVFPLLTCFNELEFPLLETISLTILVESNIQAFSPDTPISLLNAPKLCNARLVEPVNPSRPVLDSFHIPLSQLTSLSLDLRSLGGHSDPQNGLAEVLLECQNLITLRILTGRCYAALTLSPPVHLPCLRSLELSYHSATLQADNRDSLLKYITAPTLEHLTLRCDVPYRYVVDGSNLVDFQTRSSISLRSLNLVEFHLSRADELSINFFENRVIPILAACPTVHSFEMALEEYVQLNLLFKAMTYTKGQPVILPYITHLSLGATEAECGCKHDWYCPSELVHMIQSRIQGEEESNGVVVARLQKVVLTDVGRTAVNFQEIYNLPNLEVHVEAFPYSNHLEEVGKNLSMQ</sequence>